<keyword evidence="3" id="KW-0813">Transport</keyword>
<keyword evidence="11" id="KW-0812">Transmembrane</keyword>
<feature type="compositionally biased region" description="Polar residues" evidence="10">
    <location>
        <begin position="284"/>
        <end position="295"/>
    </location>
</feature>
<feature type="region of interest" description="Disordered" evidence="10">
    <location>
        <begin position="264"/>
        <end position="295"/>
    </location>
</feature>
<evidence type="ECO:0000256" key="8">
    <source>
        <dbReference type="ARBA" id="ARBA00023136"/>
    </source>
</evidence>
<dbReference type="Pfam" id="PF10206">
    <property type="entry name" value="WRW"/>
    <property type="match status" value="1"/>
</dbReference>
<sequence>MEEVCQGRTGGGCCRSAEPTSVSRWRQESRRVGSPKPPPSSTPRRHAAMKNNLAKMKNPVPSSPLDTCPFCGKPFKRLKSHLPHCKMAKSKKTSESPAGDTQMVRGDIQISRINRNLTESSLVSMGTVGANDKGKVKMAAVSDAGQHTGLLQEGSEPITTKLKVSRATTDRKLTQRPERQHKDVTNVRSWKTPAKVDSEFDNSLNILYLQGGSTSSNVQEHILFKHSLNDSTHPMLSGLDMKVAIHKQVTKNLFEVELGEHYPQTVPEGSLPESQDLSDKKTPVGSQTQNGLLGTWQNLHTDRNRLLPEHEDLTTEIGWGTGEVLVPGKTLVWDHLKGSLCGKTCLENRNEILKQIPLLSHNTKSSQIDAPYGPNQMLGDTCAVQLQPPAESHSALGPSGKTMENIWNLKLFLDAAPESKPETHSSQSLSDVSPDHSLGMEWIPELYPNYMHLHVVPGRQDDWNTEKTTVKLRIPTETQHDVSLLSKHLMDVRLGELSSWIANQHFSIQSLARSAPNAWDRYYNKYINVKRGGIGGLTMMLAGYCVLSYAWNYKHIQQDRRRRFH</sequence>
<dbReference type="AlphaFoldDB" id="A0AAD1W4G9"/>
<dbReference type="GO" id="GO:1902600">
    <property type="term" value="P:proton transmembrane transport"/>
    <property type="evidence" value="ECO:0007669"/>
    <property type="project" value="UniProtKB-KW"/>
</dbReference>
<feature type="region of interest" description="Disordered" evidence="10">
    <location>
        <begin position="1"/>
        <end position="46"/>
    </location>
</feature>
<evidence type="ECO:0000256" key="5">
    <source>
        <dbReference type="ARBA" id="ARBA00022781"/>
    </source>
</evidence>
<proteinExistence type="inferred from homology"/>
<gene>
    <name evidence="12" type="ORF">PECUL_23A006103</name>
</gene>
<evidence type="ECO:0000313" key="12">
    <source>
        <dbReference type="EMBL" id="CAH2291448.1"/>
    </source>
</evidence>
<comment type="similarity">
    <text evidence="2">Belongs to the ATPase F chain family.</text>
</comment>
<dbReference type="InterPro" id="IPR019344">
    <property type="entry name" value="F1F0-ATPsyn_F_prd"/>
</dbReference>
<feature type="transmembrane region" description="Helical" evidence="11">
    <location>
        <begin position="534"/>
        <end position="553"/>
    </location>
</feature>
<dbReference type="PANTHER" id="PTHR16270">
    <property type="entry name" value="HYPOTHETICAL LOC287798"/>
    <property type="match status" value="1"/>
</dbReference>
<comment type="subcellular location">
    <subcellularLocation>
        <location evidence="1">Mitochondrion membrane</location>
    </subcellularLocation>
</comment>
<keyword evidence="13" id="KW-1185">Reference proteome</keyword>
<evidence type="ECO:0000256" key="10">
    <source>
        <dbReference type="SAM" id="MobiDB-lite"/>
    </source>
</evidence>
<dbReference type="GO" id="GO:0031966">
    <property type="term" value="C:mitochondrial membrane"/>
    <property type="evidence" value="ECO:0007669"/>
    <property type="project" value="UniProtKB-SubCell"/>
</dbReference>
<accession>A0AAD1W4G9</accession>
<dbReference type="PANTHER" id="PTHR16270:SF5">
    <property type="entry name" value="HYPOTHETICAL LOC287798"/>
    <property type="match status" value="1"/>
</dbReference>
<evidence type="ECO:0000256" key="1">
    <source>
        <dbReference type="ARBA" id="ARBA00004325"/>
    </source>
</evidence>
<keyword evidence="6" id="KW-0406">Ion transport</keyword>
<evidence type="ECO:0000256" key="7">
    <source>
        <dbReference type="ARBA" id="ARBA00023128"/>
    </source>
</evidence>
<evidence type="ECO:0000256" key="9">
    <source>
        <dbReference type="ARBA" id="ARBA00023310"/>
    </source>
</evidence>
<evidence type="ECO:0000256" key="4">
    <source>
        <dbReference type="ARBA" id="ARBA00022547"/>
    </source>
</evidence>
<dbReference type="EMBL" id="OW240916">
    <property type="protein sequence ID" value="CAH2291448.1"/>
    <property type="molecule type" value="Genomic_DNA"/>
</dbReference>
<keyword evidence="7" id="KW-0496">Mitochondrion</keyword>
<keyword evidence="4" id="KW-0138">CF(0)</keyword>
<evidence type="ECO:0000313" key="13">
    <source>
        <dbReference type="Proteomes" id="UP001295444"/>
    </source>
</evidence>
<evidence type="ECO:0000256" key="11">
    <source>
        <dbReference type="SAM" id="Phobius"/>
    </source>
</evidence>
<keyword evidence="9" id="KW-0066">ATP synthesis</keyword>
<protein>
    <recommendedName>
        <fullName evidence="14">ATP synthase membrane subunit f</fullName>
    </recommendedName>
</protein>
<reference evidence="12" key="1">
    <citation type="submission" date="2022-03" db="EMBL/GenBank/DDBJ databases">
        <authorList>
            <person name="Alioto T."/>
            <person name="Alioto T."/>
            <person name="Gomez Garrido J."/>
        </authorList>
    </citation>
    <scope>NUCLEOTIDE SEQUENCE</scope>
</reference>
<evidence type="ECO:0000256" key="3">
    <source>
        <dbReference type="ARBA" id="ARBA00022448"/>
    </source>
</evidence>
<name>A0AAD1W4G9_PELCU</name>
<dbReference type="GO" id="GO:0045259">
    <property type="term" value="C:proton-transporting ATP synthase complex"/>
    <property type="evidence" value="ECO:0007669"/>
    <property type="project" value="UniProtKB-KW"/>
</dbReference>
<dbReference type="InterPro" id="IPR037694">
    <property type="entry name" value="MTNAP1"/>
</dbReference>
<evidence type="ECO:0000256" key="6">
    <source>
        <dbReference type="ARBA" id="ARBA00023065"/>
    </source>
</evidence>
<dbReference type="GO" id="GO:0006754">
    <property type="term" value="P:ATP biosynthetic process"/>
    <property type="evidence" value="ECO:0007669"/>
    <property type="project" value="UniProtKB-KW"/>
</dbReference>
<keyword evidence="5" id="KW-0375">Hydrogen ion transport</keyword>
<evidence type="ECO:0000256" key="2">
    <source>
        <dbReference type="ARBA" id="ARBA00005895"/>
    </source>
</evidence>
<organism evidence="12 13">
    <name type="scientific">Pelobates cultripes</name>
    <name type="common">Western spadefoot toad</name>
    <dbReference type="NCBI Taxonomy" id="61616"/>
    <lineage>
        <taxon>Eukaryota</taxon>
        <taxon>Metazoa</taxon>
        <taxon>Chordata</taxon>
        <taxon>Craniata</taxon>
        <taxon>Vertebrata</taxon>
        <taxon>Euteleostomi</taxon>
        <taxon>Amphibia</taxon>
        <taxon>Batrachia</taxon>
        <taxon>Anura</taxon>
        <taxon>Pelobatoidea</taxon>
        <taxon>Pelobatidae</taxon>
        <taxon>Pelobates</taxon>
    </lineage>
</organism>
<evidence type="ECO:0008006" key="14">
    <source>
        <dbReference type="Google" id="ProtNLM"/>
    </source>
</evidence>
<keyword evidence="11" id="KW-1133">Transmembrane helix</keyword>
<dbReference type="Proteomes" id="UP001295444">
    <property type="component" value="Chromosome 05"/>
</dbReference>
<keyword evidence="8 11" id="KW-0472">Membrane</keyword>